<dbReference type="Pfam" id="PF00753">
    <property type="entry name" value="Lactamase_B"/>
    <property type="match status" value="1"/>
</dbReference>
<evidence type="ECO:0000313" key="3">
    <source>
        <dbReference type="Proteomes" id="UP001209318"/>
    </source>
</evidence>
<dbReference type="PANTHER" id="PTHR23131:SF4">
    <property type="entry name" value="METALLO-BETA-LACTAMASE SUPERFAMILY POTEIN"/>
    <property type="match status" value="1"/>
</dbReference>
<dbReference type="AlphaFoldDB" id="A0AAE3IVS3"/>
<dbReference type="InterPro" id="IPR050662">
    <property type="entry name" value="Sec-metab_biosynth-thioest"/>
</dbReference>
<comment type="caution">
    <text evidence="2">The sequence shown here is derived from an EMBL/GenBank/DDBJ whole genome shotgun (WGS) entry which is preliminary data.</text>
</comment>
<dbReference type="InterPro" id="IPR001279">
    <property type="entry name" value="Metallo-B-lactamas"/>
</dbReference>
<dbReference type="RefSeq" id="WP_263073040.1">
    <property type="nucleotide sequence ID" value="NZ_JAOUSF010000003.1"/>
</dbReference>
<dbReference type="Proteomes" id="UP001209318">
    <property type="component" value="Unassembled WGS sequence"/>
</dbReference>
<accession>A0AAE3IVS3</accession>
<dbReference type="EMBL" id="JAOUSF010000003">
    <property type="protein sequence ID" value="MCU9613799.1"/>
    <property type="molecule type" value="Genomic_DNA"/>
</dbReference>
<dbReference type="PANTHER" id="PTHR23131">
    <property type="entry name" value="ENDORIBONUCLEASE LACTB2"/>
    <property type="match status" value="1"/>
</dbReference>
<sequence>MAEWINGIGKITLPTPFAVGDVNVFLVKGEALTLVDAGINTKEAWEIFVHELQSLGYQPSDIDQVILTHHHPDHVGLLDYLPVSKVVGHAYCERWINRDEQFISDYRSFYKKLFKQYSVPEKYYVGIQQMEDQLQYSCNRSLTGILVEGMDVPGLPNWTVIETPGHAQSQLSFINEKEGWMFGGDHILATISSNPLLEPPLKAGMERPKPLLQYNASLVKVKQYPIELVYSGHGNEVKYISRLIDRRLARQHSRAMKVKEMIQQEPLTAFEICMRLFPQVYEREVSLTMSETVGQLDYLQSLGEIKLITDEVGKQIFVTV</sequence>
<dbReference type="SUPFAM" id="SSF56281">
    <property type="entry name" value="Metallo-hydrolase/oxidoreductase"/>
    <property type="match status" value="1"/>
</dbReference>
<gene>
    <name evidence="2" type="ORF">OEV98_09520</name>
</gene>
<proteinExistence type="predicted"/>
<dbReference type="SMART" id="SM00849">
    <property type="entry name" value="Lactamase_B"/>
    <property type="match status" value="1"/>
</dbReference>
<name>A0AAE3IVS3_9BACI</name>
<feature type="domain" description="Metallo-beta-lactamase" evidence="1">
    <location>
        <begin position="21"/>
        <end position="233"/>
    </location>
</feature>
<evidence type="ECO:0000313" key="2">
    <source>
        <dbReference type="EMBL" id="MCU9613799.1"/>
    </source>
</evidence>
<organism evidence="2 3">
    <name type="scientific">Perspicuibacillus lycopersici</name>
    <dbReference type="NCBI Taxonomy" id="1325689"/>
    <lineage>
        <taxon>Bacteria</taxon>
        <taxon>Bacillati</taxon>
        <taxon>Bacillota</taxon>
        <taxon>Bacilli</taxon>
        <taxon>Bacillales</taxon>
        <taxon>Bacillaceae</taxon>
        <taxon>Perspicuibacillus</taxon>
    </lineage>
</organism>
<keyword evidence="3" id="KW-1185">Reference proteome</keyword>
<protein>
    <submittedName>
        <fullName evidence="2">MBL fold metallo-hydrolase</fullName>
    </submittedName>
</protein>
<dbReference type="InterPro" id="IPR036866">
    <property type="entry name" value="RibonucZ/Hydroxyglut_hydro"/>
</dbReference>
<evidence type="ECO:0000259" key="1">
    <source>
        <dbReference type="SMART" id="SM00849"/>
    </source>
</evidence>
<reference evidence="2" key="1">
    <citation type="submission" date="2022-10" db="EMBL/GenBank/DDBJ databases">
        <title>Description of Fervidibacillus gen. nov. in the family Fervidibacillaceae fam. nov. with two species, Fervidibacillus albus sp. nov., and Fervidibacillus halotolerans sp. nov., isolated from tidal flat sediments.</title>
        <authorList>
            <person name="Kwon K.K."/>
            <person name="Yang S.-H."/>
        </authorList>
    </citation>
    <scope>NUCLEOTIDE SEQUENCE</scope>
    <source>
        <strain evidence="2">JCM 19140</strain>
    </source>
</reference>
<dbReference type="Gene3D" id="3.60.15.10">
    <property type="entry name" value="Ribonuclease Z/Hydroxyacylglutathione hydrolase-like"/>
    <property type="match status" value="1"/>
</dbReference>